<protein>
    <recommendedName>
        <fullName evidence="4">DUF6535 domain-containing protein</fullName>
    </recommendedName>
</protein>
<dbReference type="PROSITE" id="PS50077">
    <property type="entry name" value="HEAT_REPEAT"/>
    <property type="match status" value="1"/>
</dbReference>
<evidence type="ECO:0000259" key="4">
    <source>
        <dbReference type="Pfam" id="PF20153"/>
    </source>
</evidence>
<dbReference type="KEGG" id="cci:CC1G_01562"/>
<dbReference type="InterPro" id="IPR021133">
    <property type="entry name" value="HEAT_type_2"/>
</dbReference>
<keyword evidence="6" id="KW-1185">Reference proteome</keyword>
<feature type="repeat" description="HEAT" evidence="1">
    <location>
        <begin position="1159"/>
        <end position="1197"/>
    </location>
</feature>
<gene>
    <name evidence="5" type="ORF">CC1G_01562</name>
</gene>
<dbReference type="Proteomes" id="UP000001861">
    <property type="component" value="Unassembled WGS sequence"/>
</dbReference>
<name>A8NI21_COPC7</name>
<evidence type="ECO:0000313" key="5">
    <source>
        <dbReference type="EMBL" id="EAU87915.2"/>
    </source>
</evidence>
<dbReference type="eggNOG" id="ENOG502SNQJ">
    <property type="taxonomic scope" value="Eukaryota"/>
</dbReference>
<feature type="compositionally biased region" description="Basic and acidic residues" evidence="2">
    <location>
        <begin position="19"/>
        <end position="38"/>
    </location>
</feature>
<keyword evidence="3" id="KW-0812">Transmembrane</keyword>
<dbReference type="OrthoDB" id="3219854at2759"/>
<feature type="region of interest" description="Disordered" evidence="2">
    <location>
        <begin position="1"/>
        <end position="38"/>
    </location>
</feature>
<dbReference type="InterPro" id="IPR045338">
    <property type="entry name" value="DUF6535"/>
</dbReference>
<dbReference type="EMBL" id="AACS02000010">
    <property type="protein sequence ID" value="EAU87915.2"/>
    <property type="molecule type" value="Genomic_DNA"/>
</dbReference>
<dbReference type="GeneID" id="6010389"/>
<sequence>MATPHNELRKPHAQAAPRAQDHRVDVGQGDHDRSTKADDTVYQTDGKVWSLYLTEATDQAKEQVELWKTEMESLLLFAGLFAGVVASFLVEARSKLREDEQEALLADIRNGVRSLPPPTQEFRPNTSLVWVNGLWFSSLLITLFSAIMAGLARGWIVKLIPNSTSHQSTEAVKRWNLDQTATSWGLQDLIAVVPFLVQLAFFLFALGLALHVLRDHPKLGGFVLAAVLLSFAVYLVLSFLPLWRGGEFCPLQTPLSTILLGNREKLRRLYAKITKGRLSIFMLVDSLTTDLLGPQDSKPETSEPLVPDVLTKILYQRLILSKKGAHVDEAFAELSLWKNPSRDHMTFLANSQAPAICLHRLQKIVHVERLDTTQQHVLRNYLEVFALFVKHSQDQEASSESDLDELLKSSIRPSYPFHRWDIFPESLRPLAFTIRAAILMNYHLGDLSLEELNEQPWVNLVRNLPTRDRRNFVMVACRGIATRGHRLEGELPNLRTACTMAIGLHLARTMANGRKSEWWSVADDDRQRVRKLCHRYLEQLLERNASQWVSKASQQLDNPLEAALEARGLPCDIHTAISHPNLSIRKPAFAFALSLREEGRLIEGQGIKALLQIINENRSTGAQNSMSDALEFLVCYFEGLQFSDTFSELFVELLEFVLGCTVATVHARVIPVVARIISKFSSEQNHFLDRIFGKRDDLDERCQEIMAITFTTPCMDVRRSLFDVLRLLNQAGKFSGESFPTTWNLSRIFWKQISHPSSTVTTRLCAVETLFRYADFGFDITGCYLLSWQYIARESDIKGLIAGFGEADPRESASELHNQDAKAFLEDPMIDRAIEGLVLLAVNDDDDDVQKAGAKLLSILVNKADTYREIIVFHLPPQVDIPSATNHAQWYRACGWVRILVLLSGNDETRDTVHEIISRSFDQESNEETLTVVELPLLALMTAMAFRTPWYICRACTSILTKVSQKPGWNEVFHLLAAEALNTGNEEDIREHALLCILELIRIPPKDCGPQSKFRQVDITNADVALTIADLGLDSLSCDPVTKVRERWAQLLEIFAQGSDDLAHKSVGKLLELATNDQNGAVRRRALESLASLVDKQCISVGHEPPWISVARNAVLKRIVHDTDDILSKDDSWGAREAWMVILGKLATELGFAENRIAISKAFEVALKDEDSDVRRAAVESLTLICNDLDQAQSKEEIRELLGLTRHLEAILEVSDPGIPWPKLAHALYVDNGIPDATFVDELIEIAFGPNNQSHMAAADFLGGILNATKGNGSSFGDEFLKKTLDKGGALRTVDSDGGMIRKAWAKAIASGLSHSKNDTPHRASGLERLADLAFHDPQESVRFTAIHSLSDLVEQHEFAMQFFVKLFESPRYGLQVSNDKSLVVRLAWIKALSTLPIDLHSPFAIGIVYNLHDALGNARSTLVGLFTGDDDEDVRLAAAEALQKLLEVDKGNVWKTLSDILSKAFEASLNGPNHLCRLRVIDTMRAGLSIQNSRFRFPNLLKGLASSLLQAAMRNEGTPVQRAAEHFLLDLINAKALPADTTIDLLYKMQECATGPIIDGGSTIVFKVIENLSNVLHDNGALLNTARSLTPKLMHSLGHIRKAAVVSLTKVQRRADWSVDQESYRSLASIAAELQTVALKDPYDDNRLAALELLVELCQEVTFEQIPAVVKAGSPQFLALLQRRDLRTPAVELISLLSQDDRFREKVASWVVSSLVQNEHPPYDAAELLANLVICGRLRDSNHNQRHFDYILLLLASVLTSNPEASMERFQFSLATGLHYYFGHGASSATGLRCLKTSSEDAEKNGGGVVQEVAGPFPDDLVDWFMAALFGPHTTQNEVDDWLETERYL</sequence>
<dbReference type="RefSeq" id="XP_001833885.2">
    <property type="nucleotide sequence ID" value="XM_001833833.2"/>
</dbReference>
<feature type="transmembrane region" description="Helical" evidence="3">
    <location>
        <begin position="133"/>
        <end position="156"/>
    </location>
</feature>
<dbReference type="InterPro" id="IPR011989">
    <property type="entry name" value="ARM-like"/>
</dbReference>
<evidence type="ECO:0000256" key="1">
    <source>
        <dbReference type="PROSITE-ProRule" id="PRU00103"/>
    </source>
</evidence>
<dbReference type="Gene3D" id="1.25.10.10">
    <property type="entry name" value="Leucine-rich Repeat Variant"/>
    <property type="match status" value="2"/>
</dbReference>
<keyword evidence="3" id="KW-0472">Membrane</keyword>
<reference evidence="5 6" key="1">
    <citation type="journal article" date="2010" name="Proc. Natl. Acad. Sci. U.S.A.">
        <title>Insights into evolution of multicellular fungi from the assembled chromosomes of the mushroom Coprinopsis cinerea (Coprinus cinereus).</title>
        <authorList>
            <person name="Stajich J.E."/>
            <person name="Wilke S.K."/>
            <person name="Ahren D."/>
            <person name="Au C.H."/>
            <person name="Birren B.W."/>
            <person name="Borodovsky M."/>
            <person name="Burns C."/>
            <person name="Canback B."/>
            <person name="Casselton L.A."/>
            <person name="Cheng C.K."/>
            <person name="Deng J."/>
            <person name="Dietrich F.S."/>
            <person name="Fargo D.C."/>
            <person name="Farman M.L."/>
            <person name="Gathman A.C."/>
            <person name="Goldberg J."/>
            <person name="Guigo R."/>
            <person name="Hoegger P.J."/>
            <person name="Hooker J.B."/>
            <person name="Huggins A."/>
            <person name="James T.Y."/>
            <person name="Kamada T."/>
            <person name="Kilaru S."/>
            <person name="Kodira C."/>
            <person name="Kues U."/>
            <person name="Kupfer D."/>
            <person name="Kwan H.S."/>
            <person name="Lomsadze A."/>
            <person name="Li W."/>
            <person name="Lilly W.W."/>
            <person name="Ma L.J."/>
            <person name="Mackey A.J."/>
            <person name="Manning G."/>
            <person name="Martin F."/>
            <person name="Muraguchi H."/>
            <person name="Natvig D.O."/>
            <person name="Palmerini H."/>
            <person name="Ramesh M.A."/>
            <person name="Rehmeyer C.J."/>
            <person name="Roe B.A."/>
            <person name="Shenoy N."/>
            <person name="Stanke M."/>
            <person name="Ter-Hovhannisyan V."/>
            <person name="Tunlid A."/>
            <person name="Velagapudi R."/>
            <person name="Vision T.J."/>
            <person name="Zeng Q."/>
            <person name="Zolan M.E."/>
            <person name="Pukkila P.J."/>
        </authorList>
    </citation>
    <scope>NUCLEOTIDE SEQUENCE [LARGE SCALE GENOMIC DNA]</scope>
    <source>
        <strain evidence="6">Okayama-7 / 130 / ATCC MYA-4618 / FGSC 9003</strain>
    </source>
</reference>
<feature type="transmembrane region" description="Helical" evidence="3">
    <location>
        <begin position="222"/>
        <end position="243"/>
    </location>
</feature>
<dbReference type="HOGENOM" id="CLU_236906_0_0_1"/>
<dbReference type="VEuPathDB" id="FungiDB:CC1G_01562"/>
<dbReference type="InterPro" id="IPR016024">
    <property type="entry name" value="ARM-type_fold"/>
</dbReference>
<accession>A8NI21</accession>
<dbReference type="Pfam" id="PF20153">
    <property type="entry name" value="DUF6535"/>
    <property type="match status" value="1"/>
</dbReference>
<feature type="transmembrane region" description="Helical" evidence="3">
    <location>
        <begin position="189"/>
        <end position="210"/>
    </location>
</feature>
<dbReference type="SUPFAM" id="SSF48371">
    <property type="entry name" value="ARM repeat"/>
    <property type="match status" value="3"/>
</dbReference>
<feature type="compositionally biased region" description="Basic and acidic residues" evidence="2">
    <location>
        <begin position="1"/>
        <end position="10"/>
    </location>
</feature>
<keyword evidence="3" id="KW-1133">Transmembrane helix</keyword>
<proteinExistence type="predicted"/>
<evidence type="ECO:0000256" key="2">
    <source>
        <dbReference type="SAM" id="MobiDB-lite"/>
    </source>
</evidence>
<organism evidence="5 6">
    <name type="scientific">Coprinopsis cinerea (strain Okayama-7 / 130 / ATCC MYA-4618 / FGSC 9003)</name>
    <name type="common">Inky cap fungus</name>
    <name type="synonym">Hormographiella aspergillata</name>
    <dbReference type="NCBI Taxonomy" id="240176"/>
    <lineage>
        <taxon>Eukaryota</taxon>
        <taxon>Fungi</taxon>
        <taxon>Dikarya</taxon>
        <taxon>Basidiomycota</taxon>
        <taxon>Agaricomycotina</taxon>
        <taxon>Agaricomycetes</taxon>
        <taxon>Agaricomycetidae</taxon>
        <taxon>Agaricales</taxon>
        <taxon>Agaricineae</taxon>
        <taxon>Psathyrellaceae</taxon>
        <taxon>Coprinopsis</taxon>
    </lineage>
</organism>
<feature type="domain" description="DUF6535" evidence="4">
    <location>
        <begin position="49"/>
        <end position="211"/>
    </location>
</feature>
<evidence type="ECO:0000313" key="6">
    <source>
        <dbReference type="Proteomes" id="UP000001861"/>
    </source>
</evidence>
<dbReference type="InParanoid" id="A8NI21"/>
<comment type="caution">
    <text evidence="5">The sequence shown here is derived from an EMBL/GenBank/DDBJ whole genome shotgun (WGS) entry which is preliminary data.</text>
</comment>
<evidence type="ECO:0000256" key="3">
    <source>
        <dbReference type="SAM" id="Phobius"/>
    </source>
</evidence>